<evidence type="ECO:0000256" key="1">
    <source>
        <dbReference type="ARBA" id="ARBA00022801"/>
    </source>
</evidence>
<dbReference type="Pfam" id="PF13563">
    <property type="entry name" value="2_5_RNA_ligase2"/>
    <property type="match status" value="1"/>
</dbReference>
<keyword evidence="1 2" id="KW-0378">Hydrolase</keyword>
<accession>A0ABV5AE36</accession>
<dbReference type="SUPFAM" id="SSF55144">
    <property type="entry name" value="LigT-like"/>
    <property type="match status" value="1"/>
</dbReference>
<feature type="short sequence motif" description="HXTX 1" evidence="2">
    <location>
        <begin position="42"/>
        <end position="45"/>
    </location>
</feature>
<name>A0ABV5AE36_9BACL</name>
<dbReference type="InterPro" id="IPR009097">
    <property type="entry name" value="Cyclic_Pdiesterase"/>
</dbReference>
<evidence type="ECO:0000256" key="2">
    <source>
        <dbReference type="HAMAP-Rule" id="MF_01940"/>
    </source>
</evidence>
<comment type="function">
    <text evidence="2">Hydrolyzes RNA 2',3'-cyclic phosphodiester to an RNA 2'-phosphomonoester.</text>
</comment>
<feature type="short sequence motif" description="HXTX 2" evidence="2">
    <location>
        <begin position="130"/>
        <end position="133"/>
    </location>
</feature>
<evidence type="ECO:0000313" key="4">
    <source>
        <dbReference type="Proteomes" id="UP001579974"/>
    </source>
</evidence>
<dbReference type="InterPro" id="IPR004175">
    <property type="entry name" value="RNA_CPDase"/>
</dbReference>
<dbReference type="Gene3D" id="3.90.1140.10">
    <property type="entry name" value="Cyclic phosphodiesterase"/>
    <property type="match status" value="1"/>
</dbReference>
<organism evidence="3 4">
    <name type="scientific">Alicyclobacillus fastidiosus</name>
    <dbReference type="NCBI Taxonomy" id="392011"/>
    <lineage>
        <taxon>Bacteria</taxon>
        <taxon>Bacillati</taxon>
        <taxon>Bacillota</taxon>
        <taxon>Bacilli</taxon>
        <taxon>Bacillales</taxon>
        <taxon>Alicyclobacillaceae</taxon>
        <taxon>Alicyclobacillus</taxon>
    </lineage>
</organism>
<dbReference type="PANTHER" id="PTHR35561">
    <property type="entry name" value="RNA 2',3'-CYCLIC PHOSPHODIESTERASE"/>
    <property type="match status" value="1"/>
</dbReference>
<dbReference type="HAMAP" id="MF_01940">
    <property type="entry name" value="RNA_CPDase"/>
    <property type="match status" value="1"/>
</dbReference>
<dbReference type="Proteomes" id="UP001579974">
    <property type="component" value="Unassembled WGS sequence"/>
</dbReference>
<dbReference type="PANTHER" id="PTHR35561:SF1">
    <property type="entry name" value="RNA 2',3'-CYCLIC PHOSPHODIESTERASE"/>
    <property type="match status" value="1"/>
</dbReference>
<gene>
    <name evidence="3" type="primary">thpR</name>
    <name evidence="3" type="ORF">KKP3000_003874</name>
</gene>
<comment type="similarity">
    <text evidence="2">Belongs to the 2H phosphoesterase superfamily. ThpR family.</text>
</comment>
<feature type="active site" description="Proton donor" evidence="2">
    <location>
        <position position="42"/>
    </location>
</feature>
<evidence type="ECO:0000313" key="3">
    <source>
        <dbReference type="EMBL" id="MFB5190428.1"/>
    </source>
</evidence>
<feature type="active site" description="Proton acceptor" evidence="2">
    <location>
        <position position="130"/>
    </location>
</feature>
<proteinExistence type="inferred from homology"/>
<sequence>MRRLFFGLELPDEWKDELHALQSALKTRQVEAGAWSNPQLLHITVLFLGMVSDQDDAAIMEAGRQAAEQVRPIRLTTGALGQFSRNKVFWLGLSRNETDWDELTLLNRTVKDQVMERLPLELDEKHYRPHITLARKLRSQVDVERLRAPDKLTTVVSNLALFESIRIDGQLQYPVRARFELTGPGN</sequence>
<comment type="caution">
    <text evidence="3">The sequence shown here is derived from an EMBL/GenBank/DDBJ whole genome shotgun (WGS) entry which is preliminary data.</text>
</comment>
<protein>
    <recommendedName>
        <fullName evidence="2">RNA 2',3'-cyclic phosphodiesterase</fullName>
        <shortName evidence="2">RNA 2',3'-CPDase</shortName>
        <ecNumber evidence="2">3.1.4.58</ecNumber>
    </recommendedName>
</protein>
<dbReference type="EMBL" id="JBDXSU010000005">
    <property type="protein sequence ID" value="MFB5190428.1"/>
    <property type="molecule type" value="Genomic_DNA"/>
</dbReference>
<dbReference type="EC" id="3.1.4.58" evidence="2"/>
<dbReference type="NCBIfam" id="TIGR02258">
    <property type="entry name" value="2_5_ligase"/>
    <property type="match status" value="1"/>
</dbReference>
<dbReference type="RefSeq" id="WP_275473525.1">
    <property type="nucleotide sequence ID" value="NZ_CP162940.1"/>
</dbReference>
<keyword evidence="4" id="KW-1185">Reference proteome</keyword>
<reference evidence="3 4" key="1">
    <citation type="journal article" date="2024" name="Int. J. Mol. Sci.">
        <title>Exploration of Alicyclobacillus spp. Genome in Search of Antibiotic Resistance.</title>
        <authorList>
            <person name="Bucka-Kolendo J."/>
            <person name="Kiousi D.E."/>
            <person name="Dekowska A."/>
            <person name="Mikolajczuk-Szczyrba A."/>
            <person name="Karadedos D.M."/>
            <person name="Michael P."/>
            <person name="Galanis A."/>
            <person name="Sokolowska B."/>
        </authorList>
    </citation>
    <scope>NUCLEOTIDE SEQUENCE [LARGE SCALE GENOMIC DNA]</scope>
    <source>
        <strain evidence="3 4">KKP 3000</strain>
    </source>
</reference>
<comment type="catalytic activity">
    <reaction evidence="2">
        <text>a 3'-end 2',3'-cyclophospho-ribonucleotide-RNA + H2O = a 3'-end 2'-phospho-ribonucleotide-RNA + H(+)</text>
        <dbReference type="Rhea" id="RHEA:11828"/>
        <dbReference type="Rhea" id="RHEA-COMP:10464"/>
        <dbReference type="Rhea" id="RHEA-COMP:17353"/>
        <dbReference type="ChEBI" id="CHEBI:15377"/>
        <dbReference type="ChEBI" id="CHEBI:15378"/>
        <dbReference type="ChEBI" id="CHEBI:83064"/>
        <dbReference type="ChEBI" id="CHEBI:173113"/>
        <dbReference type="EC" id="3.1.4.58"/>
    </reaction>
</comment>